<dbReference type="PROSITE" id="PS51471">
    <property type="entry name" value="FE2OG_OXY"/>
    <property type="match status" value="1"/>
</dbReference>
<comment type="subcellular location">
    <subcellularLocation>
        <location evidence="2">Cytoplasm</location>
    </subcellularLocation>
    <subcellularLocation>
        <location evidence="1">Nucleus</location>
    </subcellularLocation>
</comment>
<evidence type="ECO:0000256" key="1">
    <source>
        <dbReference type="ARBA" id="ARBA00004123"/>
    </source>
</evidence>
<dbReference type="GO" id="GO:0035513">
    <property type="term" value="P:oxidative RNA demethylation"/>
    <property type="evidence" value="ECO:0007669"/>
    <property type="project" value="TreeGrafter"/>
</dbReference>
<dbReference type="FunFam" id="2.60.120.590:FF:000013">
    <property type="entry name" value="2-oxoglutarate-dependent dioxygenase family protein"/>
    <property type="match status" value="1"/>
</dbReference>
<dbReference type="GO" id="GO:0141131">
    <property type="term" value="F:DNA N6-methyladenine demethylase activity"/>
    <property type="evidence" value="ECO:0007669"/>
    <property type="project" value="UniProtKB-EC"/>
</dbReference>
<keyword evidence="5 13" id="KW-0479">Metal-binding</keyword>
<feature type="region of interest" description="Disordered" evidence="14">
    <location>
        <begin position="1"/>
        <end position="41"/>
    </location>
</feature>
<organism evidence="16 17">
    <name type="scientific">Carya illinoinensis</name>
    <name type="common">Pecan</name>
    <dbReference type="NCBI Taxonomy" id="32201"/>
    <lineage>
        <taxon>Eukaryota</taxon>
        <taxon>Viridiplantae</taxon>
        <taxon>Streptophyta</taxon>
        <taxon>Embryophyta</taxon>
        <taxon>Tracheophyta</taxon>
        <taxon>Spermatophyta</taxon>
        <taxon>Magnoliopsida</taxon>
        <taxon>eudicotyledons</taxon>
        <taxon>Gunneridae</taxon>
        <taxon>Pentapetalae</taxon>
        <taxon>rosids</taxon>
        <taxon>fabids</taxon>
        <taxon>Fagales</taxon>
        <taxon>Juglandaceae</taxon>
        <taxon>Carya</taxon>
    </lineage>
</organism>
<evidence type="ECO:0000256" key="3">
    <source>
        <dbReference type="ARBA" id="ARBA00007879"/>
    </source>
</evidence>
<comment type="catalytic activity">
    <reaction evidence="11">
        <text>an N(6)-methyl-2'-deoxyadenosine in DNA + 2-oxoglutarate + O2 = a 2'-deoxyadenosine in DNA + formaldehyde + succinate + CO2</text>
        <dbReference type="Rhea" id="RHEA:49524"/>
        <dbReference type="Rhea" id="RHEA-COMP:12418"/>
        <dbReference type="Rhea" id="RHEA-COMP:12419"/>
        <dbReference type="ChEBI" id="CHEBI:15379"/>
        <dbReference type="ChEBI" id="CHEBI:16526"/>
        <dbReference type="ChEBI" id="CHEBI:16810"/>
        <dbReference type="ChEBI" id="CHEBI:16842"/>
        <dbReference type="ChEBI" id="CHEBI:30031"/>
        <dbReference type="ChEBI" id="CHEBI:90615"/>
        <dbReference type="ChEBI" id="CHEBI:90616"/>
        <dbReference type="EC" id="1.14.11.51"/>
    </reaction>
    <physiologicalReaction direction="left-to-right" evidence="11">
        <dbReference type="Rhea" id="RHEA:49525"/>
    </physiologicalReaction>
</comment>
<keyword evidence="6" id="KW-0227">DNA damage</keyword>
<comment type="similarity">
    <text evidence="3">Belongs to the alkB family.</text>
</comment>
<dbReference type="Pfam" id="PF13532">
    <property type="entry name" value="2OG-FeII_Oxy_2"/>
    <property type="match status" value="1"/>
</dbReference>
<keyword evidence="4" id="KW-0963">Cytoplasm</keyword>
<sequence length="605" mass="66857">MSRDLGRGRGRGGARSTRAFSDPSGAGNSTRRNSPVVADRPFENSFGGEVGFCTGKKKDFQWMPKDCNPKYSTLKQKLGITNRGGEVGFCTGKREDFQWMPKDCNPKYSPLKQKLGITNRQERLSYGLEDDFSNVKQGLNSPAGVGSRSNRSKCLLTSESVHSGSEDSVVADRPFENSFGGEAGFCKGKKKDFRRMPEDCIPKYSSLKQKLGTTNRQERLSHGLEDDFSNVRKSWQGLNSPAGVGSRSNQSKCLLTSESVHSGSEDSVTWRIQSGQLLGCGTADGIKSHDELSKLRISSQQSEAQLPYKSAKQDGPSPRKLPKSSSGCDNPEYSEHFAALHSFDICPPRTSTSVVLKPPLLVKNRDRRNEIKHSMEGQNGTVLRSGMVLLKRHISSSDQVKIVKICRDLGLGPGGFYQPGYRDGAKLHLKMMCLGKNWDPETRLYEDHRPFDGSKPPRIPPEFSKLVEKAINDSHSVICYNSKASNVENILPRMSPNICIVNFYSENGRLGLHQDRDESTESLHKGLPVISFSIGDSADFLYGDQRDVGNAEKVLLESGDVLIFGGKSRHIFHGVTAIHPNTAPKHLLEETNILSGRLNLTFRKS</sequence>
<gene>
    <name evidence="16" type="ORF">CIPAW_02G133500</name>
</gene>
<keyword evidence="8 13" id="KW-0408">Iron</keyword>
<dbReference type="EMBL" id="CM031810">
    <property type="protein sequence ID" value="KAG6665024.1"/>
    <property type="molecule type" value="Genomic_DNA"/>
</dbReference>
<dbReference type="GO" id="GO:0006281">
    <property type="term" value="P:DNA repair"/>
    <property type="evidence" value="ECO:0007669"/>
    <property type="project" value="UniProtKB-KW"/>
</dbReference>
<dbReference type="InterPro" id="IPR004574">
    <property type="entry name" value="Alkb"/>
</dbReference>
<evidence type="ECO:0000256" key="12">
    <source>
        <dbReference type="ARBA" id="ARBA00066586"/>
    </source>
</evidence>
<evidence type="ECO:0000259" key="15">
    <source>
        <dbReference type="PROSITE" id="PS51471"/>
    </source>
</evidence>
<evidence type="ECO:0000256" key="9">
    <source>
        <dbReference type="ARBA" id="ARBA00023204"/>
    </source>
</evidence>
<feature type="domain" description="Fe2OG dioxygenase" evidence="15">
    <location>
        <begin position="495"/>
        <end position="605"/>
    </location>
</feature>
<evidence type="ECO:0000256" key="10">
    <source>
        <dbReference type="ARBA" id="ARBA00023242"/>
    </source>
</evidence>
<dbReference type="GO" id="GO:0005634">
    <property type="term" value="C:nucleus"/>
    <property type="evidence" value="ECO:0007669"/>
    <property type="project" value="UniProtKB-SubCell"/>
</dbReference>
<evidence type="ECO:0000313" key="16">
    <source>
        <dbReference type="EMBL" id="KAG6665024.1"/>
    </source>
</evidence>
<keyword evidence="7" id="KW-0560">Oxidoreductase</keyword>
<dbReference type="EC" id="1.14.11.51" evidence="12"/>
<dbReference type="InterPro" id="IPR005123">
    <property type="entry name" value="Oxoglu/Fe-dep_dioxygenase_dom"/>
</dbReference>
<dbReference type="InterPro" id="IPR027450">
    <property type="entry name" value="AlkB-like"/>
</dbReference>
<evidence type="ECO:0000256" key="5">
    <source>
        <dbReference type="ARBA" id="ARBA00022723"/>
    </source>
</evidence>
<dbReference type="GO" id="GO:0035515">
    <property type="term" value="F:oxidative RNA demethylase activity"/>
    <property type="evidence" value="ECO:0007669"/>
    <property type="project" value="TreeGrafter"/>
</dbReference>
<comment type="caution">
    <text evidence="16">The sequence shown here is derived from an EMBL/GenBank/DDBJ whole genome shotgun (WGS) entry which is preliminary data.</text>
</comment>
<keyword evidence="9" id="KW-0234">DNA repair</keyword>
<evidence type="ECO:0000256" key="11">
    <source>
        <dbReference type="ARBA" id="ARBA00052047"/>
    </source>
</evidence>
<evidence type="ECO:0000313" key="17">
    <source>
        <dbReference type="Proteomes" id="UP000811609"/>
    </source>
</evidence>
<dbReference type="GO" id="GO:0008198">
    <property type="term" value="F:ferrous iron binding"/>
    <property type="evidence" value="ECO:0007669"/>
    <property type="project" value="TreeGrafter"/>
</dbReference>
<dbReference type="GO" id="GO:0005737">
    <property type="term" value="C:cytoplasm"/>
    <property type="evidence" value="ECO:0007669"/>
    <property type="project" value="UniProtKB-SubCell"/>
</dbReference>
<evidence type="ECO:0000256" key="13">
    <source>
        <dbReference type="PIRSR" id="PIRSR604574-2"/>
    </source>
</evidence>
<proteinExistence type="inferred from homology"/>
<keyword evidence="17" id="KW-1185">Reference proteome</keyword>
<keyword evidence="10" id="KW-0539">Nucleus</keyword>
<evidence type="ECO:0000256" key="6">
    <source>
        <dbReference type="ARBA" id="ARBA00022763"/>
    </source>
</evidence>
<feature type="binding site" evidence="13">
    <location>
        <position position="513"/>
    </location>
    <ligand>
        <name>Fe cation</name>
        <dbReference type="ChEBI" id="CHEBI:24875"/>
        <note>catalytic</note>
    </ligand>
</feature>
<comment type="cofactor">
    <cofactor evidence="13">
        <name>Fe(2+)</name>
        <dbReference type="ChEBI" id="CHEBI:29033"/>
    </cofactor>
    <text evidence="13">Binds 1 Fe(2+) ion per subunit.</text>
</comment>
<reference evidence="16" key="1">
    <citation type="submission" date="2020-12" db="EMBL/GenBank/DDBJ databases">
        <title>WGS assembly of Carya illinoinensis cv. Pawnee.</title>
        <authorList>
            <person name="Platts A."/>
            <person name="Shu S."/>
            <person name="Wright S."/>
            <person name="Barry K."/>
            <person name="Edger P."/>
            <person name="Pires J.C."/>
            <person name="Schmutz J."/>
        </authorList>
    </citation>
    <scope>NUCLEOTIDE SEQUENCE</scope>
    <source>
        <tissue evidence="16">Leaf</tissue>
    </source>
</reference>
<evidence type="ECO:0000256" key="4">
    <source>
        <dbReference type="ARBA" id="ARBA00022490"/>
    </source>
</evidence>
<feature type="region of interest" description="Disordered" evidence="14">
    <location>
        <begin position="296"/>
        <end position="329"/>
    </location>
</feature>
<evidence type="ECO:0000256" key="2">
    <source>
        <dbReference type="ARBA" id="ARBA00004496"/>
    </source>
</evidence>
<dbReference type="GO" id="GO:0035516">
    <property type="term" value="F:broad specificity oxidative DNA demethylase activity"/>
    <property type="evidence" value="ECO:0007669"/>
    <property type="project" value="TreeGrafter"/>
</dbReference>
<feature type="binding site" evidence="13">
    <location>
        <position position="515"/>
    </location>
    <ligand>
        <name>Fe cation</name>
        <dbReference type="ChEBI" id="CHEBI:24875"/>
        <note>catalytic</note>
    </ligand>
</feature>
<dbReference type="Proteomes" id="UP000811609">
    <property type="component" value="Chromosome 2"/>
</dbReference>
<evidence type="ECO:0000256" key="8">
    <source>
        <dbReference type="ARBA" id="ARBA00023004"/>
    </source>
</evidence>
<protein>
    <recommendedName>
        <fullName evidence="12">DNA N(6)-methyladenine demethylase</fullName>
        <ecNumber evidence="12">1.14.11.51</ecNumber>
    </recommendedName>
</protein>
<dbReference type="PANTHER" id="PTHR16557">
    <property type="entry name" value="ALKYLATED DNA REPAIR PROTEIN ALKB-RELATED"/>
    <property type="match status" value="1"/>
</dbReference>
<name>A0A8T1REK7_CARIL</name>
<dbReference type="PANTHER" id="PTHR16557:SF2">
    <property type="entry name" value="NUCLEIC ACID DIOXYGENASE ALKBH1"/>
    <property type="match status" value="1"/>
</dbReference>
<dbReference type="AlphaFoldDB" id="A0A8T1REK7"/>
<feature type="binding site" evidence="13">
    <location>
        <position position="573"/>
    </location>
    <ligand>
        <name>Fe cation</name>
        <dbReference type="ChEBI" id="CHEBI:24875"/>
        <note>catalytic</note>
    </ligand>
</feature>
<evidence type="ECO:0000256" key="7">
    <source>
        <dbReference type="ARBA" id="ARBA00023002"/>
    </source>
</evidence>
<accession>A0A8T1REK7</accession>
<evidence type="ECO:0000256" key="14">
    <source>
        <dbReference type="SAM" id="MobiDB-lite"/>
    </source>
</evidence>